<feature type="coiled-coil region" evidence="6">
    <location>
        <begin position="249"/>
        <end position="276"/>
    </location>
</feature>
<evidence type="ECO:0000256" key="2">
    <source>
        <dbReference type="ARBA" id="ARBA00006019"/>
    </source>
</evidence>
<evidence type="ECO:0000256" key="3">
    <source>
        <dbReference type="ARBA" id="ARBA00022786"/>
    </source>
</evidence>
<dbReference type="InterPro" id="IPR016158">
    <property type="entry name" value="Cullin_homology"/>
</dbReference>
<feature type="domain" description="Cullin family profile" evidence="7">
    <location>
        <begin position="415"/>
        <end position="461"/>
    </location>
</feature>
<dbReference type="FunFam" id="1.20.1310.10:FF:000011">
    <property type="entry name" value="Cullin 1"/>
    <property type="match status" value="1"/>
</dbReference>
<comment type="similarity">
    <text evidence="2 4 5">Belongs to the cullin family.</text>
</comment>
<dbReference type="PROSITE" id="PS50069">
    <property type="entry name" value="CULLIN_2"/>
    <property type="match status" value="1"/>
</dbReference>
<dbReference type="GO" id="GO:0006511">
    <property type="term" value="P:ubiquitin-dependent protein catabolic process"/>
    <property type="evidence" value="ECO:0007669"/>
    <property type="project" value="InterPro"/>
</dbReference>
<dbReference type="Pfam" id="PF00888">
    <property type="entry name" value="Cullin"/>
    <property type="match status" value="1"/>
</dbReference>
<dbReference type="OrthoDB" id="27073at2759"/>
<dbReference type="SUPFAM" id="SSF74788">
    <property type="entry name" value="Cullin repeat-like"/>
    <property type="match status" value="1"/>
</dbReference>
<dbReference type="AlphaFoldDB" id="A0A9P5X0J5"/>
<keyword evidence="3" id="KW-0833">Ubl conjugation pathway</keyword>
<dbReference type="GO" id="GO:0031625">
    <property type="term" value="F:ubiquitin protein ligase binding"/>
    <property type="evidence" value="ECO:0007669"/>
    <property type="project" value="InterPro"/>
</dbReference>
<name>A0A9P5X0J5_9AGAR</name>
<accession>A0A9P5X0J5</accession>
<dbReference type="Gene3D" id="1.20.1310.10">
    <property type="entry name" value="Cullin Repeats"/>
    <property type="match status" value="4"/>
</dbReference>
<evidence type="ECO:0000256" key="5">
    <source>
        <dbReference type="RuleBase" id="RU003829"/>
    </source>
</evidence>
<keyword evidence="6" id="KW-0175">Coiled coil</keyword>
<comment type="pathway">
    <text evidence="1">Protein modification; protein ubiquitination.</text>
</comment>
<dbReference type="SUPFAM" id="SSF75632">
    <property type="entry name" value="Cullin homology domain"/>
    <property type="match status" value="1"/>
</dbReference>
<evidence type="ECO:0000313" key="9">
    <source>
        <dbReference type="Proteomes" id="UP000807342"/>
    </source>
</evidence>
<evidence type="ECO:0000256" key="1">
    <source>
        <dbReference type="ARBA" id="ARBA00004906"/>
    </source>
</evidence>
<keyword evidence="9" id="KW-1185">Reference proteome</keyword>
<reference evidence="8" key="1">
    <citation type="submission" date="2020-11" db="EMBL/GenBank/DDBJ databases">
        <authorList>
            <consortium name="DOE Joint Genome Institute"/>
            <person name="Ahrendt S."/>
            <person name="Riley R."/>
            <person name="Andreopoulos W."/>
            <person name="Labutti K."/>
            <person name="Pangilinan J."/>
            <person name="Ruiz-Duenas F.J."/>
            <person name="Barrasa J.M."/>
            <person name="Sanchez-Garcia M."/>
            <person name="Camarero S."/>
            <person name="Miyauchi S."/>
            <person name="Serrano A."/>
            <person name="Linde D."/>
            <person name="Babiker R."/>
            <person name="Drula E."/>
            <person name="Ayuso-Fernandez I."/>
            <person name="Pacheco R."/>
            <person name="Padilla G."/>
            <person name="Ferreira P."/>
            <person name="Barriuso J."/>
            <person name="Kellner H."/>
            <person name="Castanera R."/>
            <person name="Alfaro M."/>
            <person name="Ramirez L."/>
            <person name="Pisabarro A.G."/>
            <person name="Kuo A."/>
            <person name="Tritt A."/>
            <person name="Lipzen A."/>
            <person name="He G."/>
            <person name="Yan M."/>
            <person name="Ng V."/>
            <person name="Cullen D."/>
            <person name="Martin F."/>
            <person name="Rosso M.-N."/>
            <person name="Henrissat B."/>
            <person name="Hibbett D."/>
            <person name="Martinez A.T."/>
            <person name="Grigoriev I.V."/>
        </authorList>
    </citation>
    <scope>NUCLEOTIDE SEQUENCE</scope>
    <source>
        <strain evidence="8">MF-IS2</strain>
    </source>
</reference>
<comment type="caution">
    <text evidence="8">The sequence shown here is derived from an EMBL/GenBank/DDBJ whole genome shotgun (WGS) entry which is preliminary data.</text>
</comment>
<evidence type="ECO:0000313" key="8">
    <source>
        <dbReference type="EMBL" id="KAF9442533.1"/>
    </source>
</evidence>
<dbReference type="InterPro" id="IPR001373">
    <property type="entry name" value="Cullin_N"/>
</dbReference>
<dbReference type="InterPro" id="IPR036317">
    <property type="entry name" value="Cullin_homology_sf"/>
</dbReference>
<dbReference type="FunFam" id="1.20.1310.10:FF:000019">
    <property type="entry name" value="Cullin 1"/>
    <property type="match status" value="1"/>
</dbReference>
<evidence type="ECO:0000256" key="4">
    <source>
        <dbReference type="PROSITE-ProRule" id="PRU00330"/>
    </source>
</evidence>
<dbReference type="InterPro" id="IPR045093">
    <property type="entry name" value="Cullin"/>
</dbReference>
<proteinExistence type="inferred from homology"/>
<protein>
    <submittedName>
        <fullName evidence="8">Cullin repeat-containing protein</fullName>
    </submittedName>
</protein>
<gene>
    <name evidence="8" type="ORF">P691DRAFT_810485</name>
</gene>
<evidence type="ECO:0000259" key="7">
    <source>
        <dbReference type="PROSITE" id="PS50069"/>
    </source>
</evidence>
<dbReference type="EMBL" id="MU151613">
    <property type="protein sequence ID" value="KAF9442533.1"/>
    <property type="molecule type" value="Genomic_DNA"/>
</dbReference>
<dbReference type="PANTHER" id="PTHR11932">
    <property type="entry name" value="CULLIN"/>
    <property type="match status" value="1"/>
</dbReference>
<sequence>MAHNATNVESRLSNMPGKRADLNQVWAYLTAGADHIMTGVDISLTDHANLYTTIYNYCGPKKVGPFIAAGNSRAPNLVGPDLYNKIHDYFPQHIQPIIERSQTLQDVDLLRYYAGEWDRYVVGASRLDRVFTYLNRYWVKRERDEGKKGVYPVYTLALAQWKAHCYLHIQKDNDRLTNAIVGLINQERNGELIDQDLIKKVVNSFVALGVDKLNLNKECLDVYSDEFEAPFLQATENYYTAESEAFLAKNSVLAYLKKVEERLREEEARAEHCLHAKTHENLVKKCEDILIQARSELIWEEFQTLLDFGKDEDLQRMCTLLSRVPHGLEPLHEKFEAHVKQVGLTSISKLVEGGFANVESIDPKAYVDALFEVHRKNSEIVQGCFGGEVGFAAGLDRACRGFVNRNAATGSSLARSSEVIAKHVDMLLREGQAAEEDNSEGALDHIIVLYNYLEDRDALKRIPGVDRILSRPT</sequence>
<dbReference type="Proteomes" id="UP000807342">
    <property type="component" value="Unassembled WGS sequence"/>
</dbReference>
<organism evidence="8 9">
    <name type="scientific">Macrolepiota fuliginosa MF-IS2</name>
    <dbReference type="NCBI Taxonomy" id="1400762"/>
    <lineage>
        <taxon>Eukaryota</taxon>
        <taxon>Fungi</taxon>
        <taxon>Dikarya</taxon>
        <taxon>Basidiomycota</taxon>
        <taxon>Agaricomycotina</taxon>
        <taxon>Agaricomycetes</taxon>
        <taxon>Agaricomycetidae</taxon>
        <taxon>Agaricales</taxon>
        <taxon>Agaricineae</taxon>
        <taxon>Agaricaceae</taxon>
        <taxon>Macrolepiota</taxon>
    </lineage>
</organism>
<dbReference type="InterPro" id="IPR016159">
    <property type="entry name" value="Cullin_repeat-like_dom_sf"/>
</dbReference>
<evidence type="ECO:0000256" key="6">
    <source>
        <dbReference type="SAM" id="Coils"/>
    </source>
</evidence>